<feature type="domain" description="Nephrocystin 3-like N-terminal" evidence="2">
    <location>
        <begin position="222"/>
        <end position="383"/>
    </location>
</feature>
<evidence type="ECO:0000313" key="4">
    <source>
        <dbReference type="Proteomes" id="UP000007148"/>
    </source>
</evidence>
<dbReference type="Pfam" id="PF24883">
    <property type="entry name" value="NPHP3_N"/>
    <property type="match status" value="1"/>
</dbReference>
<reference evidence="3 4" key="1">
    <citation type="journal article" date="2011" name="PLoS Pathog.">
        <title>Endophytic Life Strategies Decoded by Genome and Transcriptome Analyses of the Mutualistic Root Symbiont Piriformospora indica.</title>
        <authorList>
            <person name="Zuccaro A."/>
            <person name="Lahrmann U."/>
            <person name="Guldener U."/>
            <person name="Langen G."/>
            <person name="Pfiffi S."/>
            <person name="Biedenkopf D."/>
            <person name="Wong P."/>
            <person name="Samans B."/>
            <person name="Grimm C."/>
            <person name="Basiewicz M."/>
            <person name="Murat C."/>
            <person name="Martin F."/>
            <person name="Kogel K.H."/>
        </authorList>
    </citation>
    <scope>NUCLEOTIDE SEQUENCE [LARGE SCALE GENOMIC DNA]</scope>
    <source>
        <strain evidence="3 4">DSM 11827</strain>
    </source>
</reference>
<comment type="caution">
    <text evidence="3">The sequence shown here is derived from an EMBL/GenBank/DDBJ whole genome shotgun (WGS) entry which is preliminary data.</text>
</comment>
<name>G4TPY3_SERID</name>
<accession>G4TPY3</accession>
<dbReference type="PANTHER" id="PTHR10039:SF16">
    <property type="entry name" value="GPI INOSITOL-DEACYLASE"/>
    <property type="match status" value="1"/>
</dbReference>
<sequence length="641" mass="72763">MSTQRSDRTNKWYRSVNSSRYSSIAEVSSSKKHQVYDTVNVGLDVVANVTEGSDILAPLKAACKTAKSVLEIMRTIESNQEEWTDLTRRLEEYIIALEEQIALIEKYPPEDRAIHEAIKRPLTHYIELLKGMQQTVDNLQEKRSRRKFGLFKSMSKVRTDAEEIRRFNRDIEDRHRQLISALTLFIALRIQAMEETSKASMEKIKAEDFAASSVHSPCMEGTRETVLEMIRHWALDERSDKPIFWLCDIAGSGKSTVAISALEAWQREGALGGRFFFSIASSEGSTTDKFCSTIARNLAHYIPQLTQHIADAIKRNPSFMQNSLGEQFQMLVTGPLLHWQQRVILVIDAVDECKSGSQRKQLLETLCTAARECKILKIFMTSRPDPVIQSTLGSLSIKAKLEDRLHDVSHSDNVDDIATYINRSLDGVLPPDRRQRLVEKARGLFIWASTACRMLNSEATWDTPENTYDCLISVDKAGDIDDVYSLIFERIDPKAQEPMCKVVALLLAAFDPLTANELQDILTHVKVRGSVKALVQNLGSVLSMDPNTKLIQFRHPTFVEYLRRCSMAPAINRVSIKLSDAHGQAASWCLNRLTSRAEGLKFNICQIESSFCLNRQIPNLDDRISKCIPRMLHLKRRQETE</sequence>
<evidence type="ECO:0000259" key="2">
    <source>
        <dbReference type="Pfam" id="PF24883"/>
    </source>
</evidence>
<protein>
    <recommendedName>
        <fullName evidence="2">Nephrocystin 3-like N-terminal domain-containing protein</fullName>
    </recommendedName>
</protein>
<dbReference type="HOGENOM" id="CLU_000288_6_5_1"/>
<dbReference type="InterPro" id="IPR027417">
    <property type="entry name" value="P-loop_NTPase"/>
</dbReference>
<dbReference type="Gene3D" id="3.40.50.300">
    <property type="entry name" value="P-loop containing nucleotide triphosphate hydrolases"/>
    <property type="match status" value="1"/>
</dbReference>
<dbReference type="Proteomes" id="UP000007148">
    <property type="component" value="Unassembled WGS sequence"/>
</dbReference>
<evidence type="ECO:0000256" key="1">
    <source>
        <dbReference type="ARBA" id="ARBA00022737"/>
    </source>
</evidence>
<dbReference type="InterPro" id="IPR036537">
    <property type="entry name" value="Adaptor_Cbl_N_dom_sf"/>
</dbReference>
<dbReference type="OrthoDB" id="2932404at2759"/>
<dbReference type="InterPro" id="IPR056884">
    <property type="entry name" value="NPHP3-like_N"/>
</dbReference>
<dbReference type="InterPro" id="IPR059179">
    <property type="entry name" value="MLKL-like_MCAfunc"/>
</dbReference>
<dbReference type="GO" id="GO:0007166">
    <property type="term" value="P:cell surface receptor signaling pathway"/>
    <property type="evidence" value="ECO:0007669"/>
    <property type="project" value="InterPro"/>
</dbReference>
<dbReference type="AlphaFoldDB" id="G4TPY3"/>
<proteinExistence type="predicted"/>
<dbReference type="InParanoid" id="G4TPY3"/>
<dbReference type="PANTHER" id="PTHR10039">
    <property type="entry name" value="AMELOGENIN"/>
    <property type="match status" value="1"/>
</dbReference>
<dbReference type="SUPFAM" id="SSF52540">
    <property type="entry name" value="P-loop containing nucleoside triphosphate hydrolases"/>
    <property type="match status" value="1"/>
</dbReference>
<dbReference type="eggNOG" id="KOG0266">
    <property type="taxonomic scope" value="Eukaryota"/>
</dbReference>
<gene>
    <name evidence="3" type="ORF">PIIN_11873</name>
</gene>
<dbReference type="Gene3D" id="1.20.930.20">
    <property type="entry name" value="Adaptor protein Cbl, N-terminal domain"/>
    <property type="match status" value="1"/>
</dbReference>
<keyword evidence="4" id="KW-1185">Reference proteome</keyword>
<dbReference type="CDD" id="cd21037">
    <property type="entry name" value="MLKL_NTD"/>
    <property type="match status" value="1"/>
</dbReference>
<dbReference type="EMBL" id="CAFZ01000220">
    <property type="protein sequence ID" value="CCA73374.1"/>
    <property type="molecule type" value="Genomic_DNA"/>
</dbReference>
<organism evidence="3 4">
    <name type="scientific">Serendipita indica (strain DSM 11827)</name>
    <name type="common">Root endophyte fungus</name>
    <name type="synonym">Piriformospora indica</name>
    <dbReference type="NCBI Taxonomy" id="1109443"/>
    <lineage>
        <taxon>Eukaryota</taxon>
        <taxon>Fungi</taxon>
        <taxon>Dikarya</taxon>
        <taxon>Basidiomycota</taxon>
        <taxon>Agaricomycotina</taxon>
        <taxon>Agaricomycetes</taxon>
        <taxon>Sebacinales</taxon>
        <taxon>Serendipitaceae</taxon>
        <taxon>Serendipita</taxon>
    </lineage>
</organism>
<evidence type="ECO:0000313" key="3">
    <source>
        <dbReference type="EMBL" id="CCA73374.1"/>
    </source>
</evidence>
<keyword evidence="1" id="KW-0677">Repeat</keyword>